<comment type="caution">
    <text evidence="1">The sequence shown here is derived from an EMBL/GenBank/DDBJ whole genome shotgun (WGS) entry which is preliminary data.</text>
</comment>
<reference evidence="1 2" key="1">
    <citation type="submission" date="2017-08" db="EMBL/GenBank/DDBJ databases">
        <title>Aliifodinibius alkalisoli sp. nov., isolated from saline alkaline soil.</title>
        <authorList>
            <person name="Liu D."/>
            <person name="Zhang G."/>
        </authorList>
    </citation>
    <scope>NUCLEOTIDE SEQUENCE [LARGE SCALE GENOMIC DNA]</scope>
    <source>
        <strain evidence="1 2">WN023</strain>
    </source>
</reference>
<dbReference type="Proteomes" id="UP000218831">
    <property type="component" value="Unassembled WGS sequence"/>
</dbReference>
<keyword evidence="2" id="KW-1185">Reference proteome</keyword>
<dbReference type="AlphaFoldDB" id="A0A2A2G8Z7"/>
<sequence>MNFGITTSFVVGGLLLLAMLHLNGQVLQNSVEITLNATDKTKVETIRQVITQDLKRIGFGNNSSIAAFNPPNFINFRADVHGQGTSQVIWNFQENVQVNETTNPDDRVLRRNGPIDSTGGSRPTVFNVVDFSMTGYSDAQGTNVTTDRNQIRSIRVKIVTESPEPLNGANGQNYYPRTVWEKLIVPTNLQF</sequence>
<proteinExistence type="predicted"/>
<organism evidence="1 2">
    <name type="scientific">Fodinibius salipaludis</name>
    <dbReference type="NCBI Taxonomy" id="2032627"/>
    <lineage>
        <taxon>Bacteria</taxon>
        <taxon>Pseudomonadati</taxon>
        <taxon>Balneolota</taxon>
        <taxon>Balneolia</taxon>
        <taxon>Balneolales</taxon>
        <taxon>Balneolaceae</taxon>
        <taxon>Fodinibius</taxon>
    </lineage>
</organism>
<gene>
    <name evidence="1" type="ORF">CK503_12785</name>
</gene>
<accession>A0A2A2G8Z7</accession>
<dbReference type="OrthoDB" id="1524631at2"/>
<evidence type="ECO:0000313" key="1">
    <source>
        <dbReference type="EMBL" id="PAU93292.1"/>
    </source>
</evidence>
<dbReference type="EMBL" id="NSKE01000009">
    <property type="protein sequence ID" value="PAU93292.1"/>
    <property type="molecule type" value="Genomic_DNA"/>
</dbReference>
<evidence type="ECO:0000313" key="2">
    <source>
        <dbReference type="Proteomes" id="UP000218831"/>
    </source>
</evidence>
<dbReference type="RefSeq" id="WP_095607219.1">
    <property type="nucleotide sequence ID" value="NZ_NSKE01000009.1"/>
</dbReference>
<name>A0A2A2G8Z7_9BACT</name>
<protein>
    <submittedName>
        <fullName evidence="1">Uncharacterized protein</fullName>
    </submittedName>
</protein>